<sequence>MKIKSFTFIFFIYALNFIYTMGYETSKDENKIGVTEEFKIKTGIDGWRYWRDGKENDGRREEEGGQGISIKGEVEDNKILIDNNNGNDYKFGYNISGRDWKGPGGW</sequence>
<dbReference type="EMBL" id="JAMSHJ010000001">
    <property type="protein sequence ID" value="KAI5440621.1"/>
    <property type="molecule type" value="Genomic_DNA"/>
</dbReference>
<organism evidence="2 3">
    <name type="scientific">Pisum sativum</name>
    <name type="common">Garden pea</name>
    <name type="synonym">Lathyrus oleraceus</name>
    <dbReference type="NCBI Taxonomy" id="3888"/>
    <lineage>
        <taxon>Eukaryota</taxon>
        <taxon>Viridiplantae</taxon>
        <taxon>Streptophyta</taxon>
        <taxon>Embryophyta</taxon>
        <taxon>Tracheophyta</taxon>
        <taxon>Spermatophyta</taxon>
        <taxon>Magnoliopsida</taxon>
        <taxon>eudicotyledons</taxon>
        <taxon>Gunneridae</taxon>
        <taxon>Pentapetalae</taxon>
        <taxon>rosids</taxon>
        <taxon>fabids</taxon>
        <taxon>Fabales</taxon>
        <taxon>Fabaceae</taxon>
        <taxon>Papilionoideae</taxon>
        <taxon>50 kb inversion clade</taxon>
        <taxon>NPAAA clade</taxon>
        <taxon>Hologalegina</taxon>
        <taxon>IRL clade</taxon>
        <taxon>Fabeae</taxon>
        <taxon>Lathyrus</taxon>
    </lineage>
</organism>
<feature type="signal peptide" evidence="1">
    <location>
        <begin position="1"/>
        <end position="22"/>
    </location>
</feature>
<dbReference type="AlphaFoldDB" id="A0A9D4YJA3"/>
<dbReference type="Gramene" id="Psat01G0019600-T1">
    <property type="protein sequence ID" value="KAI5440621.1"/>
    <property type="gene ID" value="KIW84_010196"/>
</dbReference>
<dbReference type="Pfam" id="PF07806">
    <property type="entry name" value="Nod_GRP"/>
    <property type="match status" value="1"/>
</dbReference>
<evidence type="ECO:0000256" key="1">
    <source>
        <dbReference type="SAM" id="SignalP"/>
    </source>
</evidence>
<reference evidence="2 3" key="1">
    <citation type="journal article" date="2022" name="Nat. Genet.">
        <title>Improved pea reference genome and pan-genome highlight genomic features and evolutionary characteristics.</title>
        <authorList>
            <person name="Yang T."/>
            <person name="Liu R."/>
            <person name="Luo Y."/>
            <person name="Hu S."/>
            <person name="Wang D."/>
            <person name="Wang C."/>
            <person name="Pandey M.K."/>
            <person name="Ge S."/>
            <person name="Xu Q."/>
            <person name="Li N."/>
            <person name="Li G."/>
            <person name="Huang Y."/>
            <person name="Saxena R.K."/>
            <person name="Ji Y."/>
            <person name="Li M."/>
            <person name="Yan X."/>
            <person name="He Y."/>
            <person name="Liu Y."/>
            <person name="Wang X."/>
            <person name="Xiang C."/>
            <person name="Varshney R.K."/>
            <person name="Ding H."/>
            <person name="Gao S."/>
            <person name="Zong X."/>
        </authorList>
    </citation>
    <scope>NUCLEOTIDE SEQUENCE [LARGE SCALE GENOMIC DNA]</scope>
    <source>
        <strain evidence="2 3">cv. Zhongwan 6</strain>
    </source>
</reference>
<dbReference type="InterPro" id="IPR012488">
    <property type="entry name" value="Nod_GRP"/>
</dbReference>
<dbReference type="Gramene" id="Psat1g012360.1">
    <property type="protein sequence ID" value="Psat1g012360.1.cds"/>
    <property type="gene ID" value="Psat1g012360"/>
</dbReference>
<comment type="caution">
    <text evidence="2">The sequence shown here is derived from an EMBL/GenBank/DDBJ whole genome shotgun (WGS) entry which is preliminary data.</text>
</comment>
<feature type="chain" id="PRO_5038342930" description="Nodule-specific Glycine Rich Peptide" evidence="1">
    <location>
        <begin position="23"/>
        <end position="106"/>
    </location>
</feature>
<accession>A0A9D4YJA3</accession>
<evidence type="ECO:0000313" key="3">
    <source>
        <dbReference type="Proteomes" id="UP001058974"/>
    </source>
</evidence>
<dbReference type="Gramene" id="PSAT_LOCUS7437_t1">
    <property type="protein sequence ID" value="CAL5187161.1"/>
    <property type="gene ID" value="PSAT_LOCUS7437"/>
</dbReference>
<keyword evidence="1" id="KW-0732">Signal</keyword>
<protein>
    <recommendedName>
        <fullName evidence="4">Nodule-specific Glycine Rich Peptide</fullName>
    </recommendedName>
</protein>
<keyword evidence="3" id="KW-1185">Reference proteome</keyword>
<gene>
    <name evidence="2" type="ORF">KIW84_010196</name>
</gene>
<evidence type="ECO:0008006" key="4">
    <source>
        <dbReference type="Google" id="ProtNLM"/>
    </source>
</evidence>
<name>A0A9D4YJA3_PEA</name>
<evidence type="ECO:0000313" key="2">
    <source>
        <dbReference type="EMBL" id="KAI5440621.1"/>
    </source>
</evidence>
<dbReference type="Proteomes" id="UP001058974">
    <property type="component" value="Chromosome 1"/>
</dbReference>
<proteinExistence type="predicted"/>